<feature type="domain" description="Homeobox" evidence="4">
    <location>
        <begin position="291"/>
        <end position="344"/>
    </location>
</feature>
<dbReference type="InterPro" id="IPR009057">
    <property type="entry name" value="Homeodomain-like_sf"/>
</dbReference>
<reference evidence="6" key="1">
    <citation type="submission" date="2017-02" db="UniProtKB">
        <authorList>
            <consortium name="WormBaseParasite"/>
        </authorList>
    </citation>
    <scope>IDENTIFICATION</scope>
</reference>
<evidence type="ECO:0000256" key="1">
    <source>
        <dbReference type="ARBA" id="ARBA00004123"/>
    </source>
</evidence>
<evidence type="ECO:0000259" key="4">
    <source>
        <dbReference type="PROSITE" id="PS50071"/>
    </source>
</evidence>
<name>A0A0N5B7M5_STREA</name>
<comment type="subcellular location">
    <subcellularLocation>
        <location evidence="1 2 3">Nucleus</location>
    </subcellularLocation>
</comment>
<evidence type="ECO:0000313" key="6">
    <source>
        <dbReference type="WBParaSite" id="SPAL_0000205000.1"/>
    </source>
</evidence>
<accession>A0A0N5B7M5</accession>
<dbReference type="SUPFAM" id="SSF46689">
    <property type="entry name" value="Homeodomain-like"/>
    <property type="match status" value="1"/>
</dbReference>
<protein>
    <submittedName>
        <fullName evidence="6">Homeobox domain-containing protein</fullName>
    </submittedName>
</protein>
<evidence type="ECO:0000256" key="2">
    <source>
        <dbReference type="PROSITE-ProRule" id="PRU00108"/>
    </source>
</evidence>
<dbReference type="CDD" id="cd00086">
    <property type="entry name" value="homeodomain"/>
    <property type="match status" value="1"/>
</dbReference>
<feature type="DNA-binding region" description="Homeobox" evidence="2">
    <location>
        <begin position="293"/>
        <end position="345"/>
    </location>
</feature>
<dbReference type="Gene3D" id="1.10.10.60">
    <property type="entry name" value="Homeodomain-like"/>
    <property type="match status" value="1"/>
</dbReference>
<keyword evidence="2 3" id="KW-0238">DNA-binding</keyword>
<dbReference type="GO" id="GO:0005634">
    <property type="term" value="C:nucleus"/>
    <property type="evidence" value="ECO:0007669"/>
    <property type="project" value="UniProtKB-SubCell"/>
</dbReference>
<evidence type="ECO:0000313" key="5">
    <source>
        <dbReference type="Proteomes" id="UP000046392"/>
    </source>
</evidence>
<evidence type="ECO:0000256" key="3">
    <source>
        <dbReference type="RuleBase" id="RU000682"/>
    </source>
</evidence>
<proteinExistence type="predicted"/>
<keyword evidence="5" id="KW-1185">Reference proteome</keyword>
<dbReference type="AlphaFoldDB" id="A0A0N5B7M5"/>
<dbReference type="InterPro" id="IPR001356">
    <property type="entry name" value="HD"/>
</dbReference>
<dbReference type="SMART" id="SM00389">
    <property type="entry name" value="HOX"/>
    <property type="match status" value="1"/>
</dbReference>
<dbReference type="GO" id="GO:0003677">
    <property type="term" value="F:DNA binding"/>
    <property type="evidence" value="ECO:0007669"/>
    <property type="project" value="UniProtKB-UniRule"/>
</dbReference>
<dbReference type="STRING" id="174720.A0A0N5B7M5"/>
<organism evidence="5 6">
    <name type="scientific">Strongyloides papillosus</name>
    <name type="common">Intestinal threadworm</name>
    <dbReference type="NCBI Taxonomy" id="174720"/>
    <lineage>
        <taxon>Eukaryota</taxon>
        <taxon>Metazoa</taxon>
        <taxon>Ecdysozoa</taxon>
        <taxon>Nematoda</taxon>
        <taxon>Chromadorea</taxon>
        <taxon>Rhabditida</taxon>
        <taxon>Tylenchina</taxon>
        <taxon>Panagrolaimomorpha</taxon>
        <taxon>Strongyloidoidea</taxon>
        <taxon>Strongyloididae</taxon>
        <taxon>Strongyloides</taxon>
    </lineage>
</organism>
<dbReference type="Proteomes" id="UP000046392">
    <property type="component" value="Unplaced"/>
</dbReference>
<keyword evidence="2 3" id="KW-0371">Homeobox</keyword>
<dbReference type="Pfam" id="PF00046">
    <property type="entry name" value="Homeodomain"/>
    <property type="match status" value="1"/>
</dbReference>
<keyword evidence="2 3" id="KW-0539">Nucleus</keyword>
<dbReference type="PROSITE" id="PS50071">
    <property type="entry name" value="HOMEOBOX_2"/>
    <property type="match status" value="1"/>
</dbReference>
<dbReference type="WBParaSite" id="SPAL_0000205000.1">
    <property type="protein sequence ID" value="SPAL_0000205000.1"/>
    <property type="gene ID" value="SPAL_0000205000"/>
</dbReference>
<sequence>MECISVNLIIEPILGNHHPPNATVFKENIQMTVTINSSTLIKDVCSVLLHRVGLGHLVQTSEAFIKCPRNSCFTSLFCLSNPMLSVGTLETSNCEYLTIKISVKGRIQDFSGFEGRNSIYRNLLHLLLKKYPFIGNNETNPVVKDTINRIENSSFLFLKHTSILSINDTLERELYFAFRNEQQAYAPLQLLNDNYSVDNSPSIGSIDSNIEVNLEPGITSAPSIQSLTTPVTFEFEDISSPVNLSIDEIPTDINFNKERISMAPAPKTSSKRTPNKHTRIKFDPKIEKPVLEEWFKTIKIPTTDQLQEYADHLNKISNRPSENKITTYNVRNWFSYRRVKEKRASVTQAQK</sequence>